<dbReference type="InterPro" id="IPR028098">
    <property type="entry name" value="Glyco_trans_4-like_N"/>
</dbReference>
<accession>A0A6J5YHI3</accession>
<evidence type="ECO:0000313" key="2">
    <source>
        <dbReference type="EMBL" id="CAB4323058.1"/>
    </source>
</evidence>
<dbReference type="Pfam" id="PF13692">
    <property type="entry name" value="Glyco_trans_1_4"/>
    <property type="match status" value="1"/>
</dbReference>
<dbReference type="Pfam" id="PF13579">
    <property type="entry name" value="Glyco_trans_4_4"/>
    <property type="match status" value="1"/>
</dbReference>
<dbReference type="AlphaFoldDB" id="A0A6J5YHI3"/>
<protein>
    <submittedName>
        <fullName evidence="2">Unannotated protein</fullName>
    </submittedName>
</protein>
<name>A0A6J5YHI3_9ZZZZ</name>
<dbReference type="PANTHER" id="PTHR45947">
    <property type="entry name" value="SULFOQUINOVOSYL TRANSFERASE SQD2"/>
    <property type="match status" value="1"/>
</dbReference>
<dbReference type="EMBL" id="CAEMXZ010000025">
    <property type="protein sequence ID" value="CAB4323058.1"/>
    <property type="molecule type" value="Genomic_DNA"/>
</dbReference>
<dbReference type="CDD" id="cd03794">
    <property type="entry name" value="GT4_WbuB-like"/>
    <property type="match status" value="1"/>
</dbReference>
<gene>
    <name evidence="2" type="ORF">UFOPK1392_00802</name>
</gene>
<dbReference type="InterPro" id="IPR050194">
    <property type="entry name" value="Glycosyltransferase_grp1"/>
</dbReference>
<dbReference type="GO" id="GO:0016758">
    <property type="term" value="F:hexosyltransferase activity"/>
    <property type="evidence" value="ECO:0007669"/>
    <property type="project" value="TreeGrafter"/>
</dbReference>
<dbReference type="SUPFAM" id="SSF53756">
    <property type="entry name" value="UDP-Glycosyltransferase/glycogen phosphorylase"/>
    <property type="match status" value="1"/>
</dbReference>
<reference evidence="2" key="1">
    <citation type="submission" date="2020-05" db="EMBL/GenBank/DDBJ databases">
        <authorList>
            <person name="Chiriac C."/>
            <person name="Salcher M."/>
            <person name="Ghai R."/>
            <person name="Kavagutti S V."/>
        </authorList>
    </citation>
    <scope>NUCLEOTIDE SEQUENCE</scope>
</reference>
<dbReference type="Gene3D" id="3.40.50.2000">
    <property type="entry name" value="Glycogen Phosphorylase B"/>
    <property type="match status" value="2"/>
</dbReference>
<proteinExistence type="predicted"/>
<dbReference type="PANTHER" id="PTHR45947:SF3">
    <property type="entry name" value="SULFOQUINOVOSYL TRANSFERASE SQD2"/>
    <property type="match status" value="1"/>
</dbReference>
<sequence length="418" mass="44890">MNLVVLCPHFEPDIAPTGTVITRIAHELIDRGHRLHIVTALPWYQRHAIEPGWEGRLVRTERTEWGVISRVNPFPTEKSNIPARAVAFGGFTALATAVGLATSIHPDGVLAMSPPLTLGPAGAVVGMGRRVPLVFNIQDVFPDVAVELGLLTGKRAIGAAQWLERQSYRRSDAVTVLSEDLADNVRNKITRGLQGVKAARQAEKVRVIPNFVDTAHIVPSERENSYRAEHGLSGRPVVMYAGNVGLSQSLDLVIAAARAFLETRPEVMFVINGGGAARPGLEEQGANLPNLRFVDMAPIERLPEVLAAADLHVVPLRTGLARSSVPSKMYSILAAGRPIVASVDEGTEVARTVEQAGAGIAVPPDDPVAFIAALERLLDDPAARITMGESARRFVVDWASPAAVAAAYEELFGELIDR</sequence>
<evidence type="ECO:0000259" key="1">
    <source>
        <dbReference type="Pfam" id="PF13579"/>
    </source>
</evidence>
<feature type="domain" description="Glycosyltransferase subfamily 4-like N-terminal" evidence="1">
    <location>
        <begin position="18"/>
        <end position="188"/>
    </location>
</feature>
<organism evidence="2">
    <name type="scientific">freshwater metagenome</name>
    <dbReference type="NCBI Taxonomy" id="449393"/>
    <lineage>
        <taxon>unclassified sequences</taxon>
        <taxon>metagenomes</taxon>
        <taxon>ecological metagenomes</taxon>
    </lineage>
</organism>